<protein>
    <recommendedName>
        <fullName evidence="3">Tail assembly chaperone</fullName>
    </recommendedName>
</protein>
<dbReference type="Pfam" id="PF08748">
    <property type="entry name" value="Phage_TAC_4"/>
    <property type="match status" value="1"/>
</dbReference>
<evidence type="ECO:0000313" key="2">
    <source>
        <dbReference type="Proteomes" id="UP000189310"/>
    </source>
</evidence>
<name>A0ABX3IVV2_9PSED</name>
<reference evidence="1 2" key="1">
    <citation type="submission" date="2017-01" db="EMBL/GenBank/DDBJ databases">
        <title>Pseudomonas psychrotolerans genome sequencing and assembly.</title>
        <authorList>
            <person name="Vyas B."/>
            <person name="Mayilraj S."/>
        </authorList>
    </citation>
    <scope>NUCLEOTIDE SEQUENCE [LARGE SCALE GENOMIC DNA]</scope>
    <source>
        <strain evidence="1 2">SDS18</strain>
    </source>
</reference>
<comment type="caution">
    <text evidence="1">The sequence shown here is derived from an EMBL/GenBank/DDBJ whole genome shotgun (WGS) entry which is preliminary data.</text>
</comment>
<accession>A0ABX3IVV2</accession>
<dbReference type="Proteomes" id="UP000189310">
    <property type="component" value="Unassembled WGS sequence"/>
</dbReference>
<proteinExistence type="predicted"/>
<dbReference type="InterPro" id="IPR014859">
    <property type="entry name" value="Phage_TAC_4"/>
</dbReference>
<sequence>MKFKIKQDPTFSADVSIPRVGGEPIKVPFTFRYRDRNELAAMLERWSEMEEKLAPEEGAKMSVSDATDASIDLAVAKLQDVVAGWEFEEELNEQSLRDLATTCVAVPAEVLKAYFDAFNQSRLGN</sequence>
<dbReference type="RefSeq" id="WP_077171714.1">
    <property type="nucleotide sequence ID" value="NZ_MTLN01000004.1"/>
</dbReference>
<organism evidence="1 2">
    <name type="scientific">Pseudomonas oryzihabitans</name>
    <dbReference type="NCBI Taxonomy" id="47885"/>
    <lineage>
        <taxon>Bacteria</taxon>
        <taxon>Pseudomonadati</taxon>
        <taxon>Pseudomonadota</taxon>
        <taxon>Gammaproteobacteria</taxon>
        <taxon>Pseudomonadales</taxon>
        <taxon>Pseudomonadaceae</taxon>
        <taxon>Pseudomonas</taxon>
    </lineage>
</organism>
<keyword evidence="2" id="KW-1185">Reference proteome</keyword>
<evidence type="ECO:0000313" key="1">
    <source>
        <dbReference type="EMBL" id="ONN71732.1"/>
    </source>
</evidence>
<dbReference type="EMBL" id="MTLN01000004">
    <property type="protein sequence ID" value="ONN71732.1"/>
    <property type="molecule type" value="Genomic_DNA"/>
</dbReference>
<evidence type="ECO:0008006" key="3">
    <source>
        <dbReference type="Google" id="ProtNLM"/>
    </source>
</evidence>
<gene>
    <name evidence="1" type="ORF">BVL52_08805</name>
</gene>